<evidence type="ECO:0000313" key="7">
    <source>
        <dbReference type="Proteomes" id="UP000813444"/>
    </source>
</evidence>
<evidence type="ECO:0000256" key="4">
    <source>
        <dbReference type="SAM" id="MobiDB-lite"/>
    </source>
</evidence>
<dbReference type="GO" id="GO:0005856">
    <property type="term" value="C:cytoskeleton"/>
    <property type="evidence" value="ECO:0007669"/>
    <property type="project" value="UniProtKB-SubCell"/>
</dbReference>
<dbReference type="Pfam" id="PF02187">
    <property type="entry name" value="GAS2"/>
    <property type="match status" value="1"/>
</dbReference>
<dbReference type="SUPFAM" id="SSF143575">
    <property type="entry name" value="GAS2 domain-like"/>
    <property type="match status" value="1"/>
</dbReference>
<dbReference type="AlphaFoldDB" id="A0A8K0WQQ4"/>
<name>A0A8K0WQQ4_9HYPO</name>
<keyword evidence="2" id="KW-0963">Cytoplasm</keyword>
<feature type="region of interest" description="Disordered" evidence="4">
    <location>
        <begin position="825"/>
        <end position="863"/>
    </location>
</feature>
<sequence>MKDAPHLLKPTRHTSGHSPVRHRVADDILAHLTPATAADALSSAEGALRSCLDSATASEREFAFQSALASRKIWEWVEELGDWSWPSDGGSAGFEEPAWRPKKLSIHVTAPEGENERYVGSLSAHQVAAYERRLLQIYAELEELTVEDIKSHVLNNHILPLSRPNSPMSDSNRSRLSSASSYNRMEDLTAVVTAISVQMLPNLARLSQLLQTWKIRITVLHQVPALLEALEDAEVAFTTGWNVIAPMSKNGATSQPTTLTRDNFNVMKMVLSKKVAHSGRIMDYVLDCLEGLPDTLPNQWVDRMTAVEESYSEWIAACERKIRETEWAKMAAVRKASRSELVKRPSSDDAITLPAPTRPGSNEEPSKSKRDSKALSAVDTNSDDDSTAGYDGSIDASQTFNDSQTQAHDFDSSPVDETMDLSQLSLQEEDEPELPPLRNTPRRGSLTSDTSTVVRGASSHFDVLSSDLPEVSASPDIGKTRIREAEYIEVSPPSSPPMAQHEGAESSMMAPASPDIKPSIEDDGLVSAEDSLLEMEDDFDDSVSVITAPYSRRESTGDQQLRQQISEIIEGIPARIRLSTETPAVNLNPPAIQLPQMKRRPSREAFRRSQSAMSNTSTRAGTPSFTLSPARNLRPRHSRGQQEIKVYHLSRSTGEAPIKLFIRCVGENGERVMVRVGGGWADLSEYLKDYATHHGRRSKGPEQAKVEVRDIPRGTPGNSSHIGSSPRSRPASAMDMTPSTPLSVRKTRRSVGAMSDYGRPQAKIPAARRPSDMMASETERDRSSSRLSWVEDDSSFLGLAGPTGRKVEMSEENKAWVESVKEKVRLVSGERKSSAPEDRGRFGELGKVGGTKRLFPKAEDRKR</sequence>
<feature type="domain" description="GAR" evidence="5">
    <location>
        <begin position="616"/>
        <end position="694"/>
    </location>
</feature>
<feature type="compositionally biased region" description="Polar residues" evidence="4">
    <location>
        <begin position="716"/>
        <end position="727"/>
    </location>
</feature>
<feature type="region of interest" description="Disordered" evidence="4">
    <location>
        <begin position="693"/>
        <end position="787"/>
    </location>
</feature>
<dbReference type="GO" id="GO:0008017">
    <property type="term" value="F:microtubule binding"/>
    <property type="evidence" value="ECO:0007669"/>
    <property type="project" value="InterPro"/>
</dbReference>
<feature type="compositionally biased region" description="Basic and acidic residues" evidence="4">
    <location>
        <begin position="825"/>
        <end position="844"/>
    </location>
</feature>
<dbReference type="InterPro" id="IPR036534">
    <property type="entry name" value="GAR_dom_sf"/>
</dbReference>
<reference evidence="6" key="1">
    <citation type="journal article" date="2021" name="Nat. Commun.">
        <title>Genetic determinants of endophytism in the Arabidopsis root mycobiome.</title>
        <authorList>
            <person name="Mesny F."/>
            <person name="Miyauchi S."/>
            <person name="Thiergart T."/>
            <person name="Pickel B."/>
            <person name="Atanasova L."/>
            <person name="Karlsson M."/>
            <person name="Huettel B."/>
            <person name="Barry K.W."/>
            <person name="Haridas S."/>
            <person name="Chen C."/>
            <person name="Bauer D."/>
            <person name="Andreopoulos W."/>
            <person name="Pangilinan J."/>
            <person name="LaButti K."/>
            <person name="Riley R."/>
            <person name="Lipzen A."/>
            <person name="Clum A."/>
            <person name="Drula E."/>
            <person name="Henrissat B."/>
            <person name="Kohler A."/>
            <person name="Grigoriev I.V."/>
            <person name="Martin F.M."/>
            <person name="Hacquard S."/>
        </authorList>
    </citation>
    <scope>NUCLEOTIDE SEQUENCE</scope>
    <source>
        <strain evidence="6">MPI-CAGE-CH-0235</strain>
    </source>
</reference>
<dbReference type="OrthoDB" id="5409589at2759"/>
<evidence type="ECO:0000313" key="6">
    <source>
        <dbReference type="EMBL" id="KAH7318593.1"/>
    </source>
</evidence>
<feature type="compositionally biased region" description="Basic residues" evidence="4">
    <location>
        <begin position="9"/>
        <end position="20"/>
    </location>
</feature>
<proteinExistence type="predicted"/>
<gene>
    <name evidence="6" type="ORF">B0I35DRAFT_409460</name>
</gene>
<feature type="region of interest" description="Disordered" evidence="4">
    <location>
        <begin position="597"/>
        <end position="641"/>
    </location>
</feature>
<comment type="subcellular location">
    <subcellularLocation>
        <location evidence="1">Cytoplasm</location>
        <location evidence="1">Cytoskeleton</location>
    </subcellularLocation>
</comment>
<feature type="compositionally biased region" description="Basic and acidic residues" evidence="4">
    <location>
        <begin position="364"/>
        <end position="373"/>
    </location>
</feature>
<protein>
    <recommendedName>
        <fullName evidence="5">GAR domain-containing protein</fullName>
    </recommendedName>
</protein>
<evidence type="ECO:0000256" key="1">
    <source>
        <dbReference type="ARBA" id="ARBA00004245"/>
    </source>
</evidence>
<dbReference type="Proteomes" id="UP000813444">
    <property type="component" value="Unassembled WGS sequence"/>
</dbReference>
<keyword evidence="3" id="KW-0206">Cytoskeleton</keyword>
<evidence type="ECO:0000256" key="2">
    <source>
        <dbReference type="ARBA" id="ARBA00022490"/>
    </source>
</evidence>
<feature type="compositionally biased region" description="Polar residues" evidence="4">
    <location>
        <begin position="608"/>
        <end position="629"/>
    </location>
</feature>
<feature type="compositionally biased region" description="Polar residues" evidence="4">
    <location>
        <begin position="395"/>
        <end position="407"/>
    </location>
</feature>
<feature type="region of interest" description="Disordered" evidence="4">
    <location>
        <begin position="488"/>
        <end position="522"/>
    </location>
</feature>
<dbReference type="EMBL" id="JAGPNK010000007">
    <property type="protein sequence ID" value="KAH7318593.1"/>
    <property type="molecule type" value="Genomic_DNA"/>
</dbReference>
<feature type="compositionally biased region" description="Basic and acidic residues" evidence="4">
    <location>
        <begin position="337"/>
        <end position="347"/>
    </location>
</feature>
<organism evidence="6 7">
    <name type="scientific">Stachybotrys elegans</name>
    <dbReference type="NCBI Taxonomy" id="80388"/>
    <lineage>
        <taxon>Eukaryota</taxon>
        <taxon>Fungi</taxon>
        <taxon>Dikarya</taxon>
        <taxon>Ascomycota</taxon>
        <taxon>Pezizomycotina</taxon>
        <taxon>Sordariomycetes</taxon>
        <taxon>Hypocreomycetidae</taxon>
        <taxon>Hypocreales</taxon>
        <taxon>Stachybotryaceae</taxon>
        <taxon>Stachybotrys</taxon>
    </lineage>
</organism>
<evidence type="ECO:0000259" key="5">
    <source>
        <dbReference type="PROSITE" id="PS51460"/>
    </source>
</evidence>
<dbReference type="PROSITE" id="PS51460">
    <property type="entry name" value="GAR"/>
    <property type="match status" value="1"/>
</dbReference>
<feature type="region of interest" description="Disordered" evidence="4">
    <location>
        <begin position="1"/>
        <end position="20"/>
    </location>
</feature>
<accession>A0A8K0WQQ4</accession>
<feature type="compositionally biased region" description="Basic and acidic residues" evidence="4">
    <location>
        <begin position="699"/>
        <end position="712"/>
    </location>
</feature>
<dbReference type="InterPro" id="IPR003108">
    <property type="entry name" value="GAR_dom"/>
</dbReference>
<evidence type="ECO:0000256" key="3">
    <source>
        <dbReference type="ARBA" id="ARBA00023212"/>
    </source>
</evidence>
<comment type="caution">
    <text evidence="6">The sequence shown here is derived from an EMBL/GenBank/DDBJ whole genome shotgun (WGS) entry which is preliminary data.</text>
</comment>
<feature type="region of interest" description="Disordered" evidence="4">
    <location>
        <begin position="336"/>
        <end position="454"/>
    </location>
</feature>
<keyword evidence="7" id="KW-1185">Reference proteome</keyword>
<dbReference type="Gene3D" id="3.30.920.20">
    <property type="entry name" value="Gas2-like domain"/>
    <property type="match status" value="1"/>
</dbReference>